<dbReference type="InterPro" id="IPR011701">
    <property type="entry name" value="MFS"/>
</dbReference>
<dbReference type="GO" id="GO:0005886">
    <property type="term" value="C:plasma membrane"/>
    <property type="evidence" value="ECO:0007669"/>
    <property type="project" value="UniProtKB-SubCell"/>
</dbReference>
<proteinExistence type="predicted"/>
<evidence type="ECO:0000256" key="2">
    <source>
        <dbReference type="ARBA" id="ARBA00022475"/>
    </source>
</evidence>
<accession>A0A643F7A4</accession>
<dbReference type="SUPFAM" id="SSF103473">
    <property type="entry name" value="MFS general substrate transporter"/>
    <property type="match status" value="1"/>
</dbReference>
<name>A0A643F7A4_IDEDE</name>
<feature type="transmembrane region" description="Helical" evidence="6">
    <location>
        <begin position="365"/>
        <end position="384"/>
    </location>
</feature>
<comment type="caution">
    <text evidence="7">The sequence shown here is derived from an EMBL/GenBank/DDBJ whole genome shotgun (WGS) entry which is preliminary data.</text>
</comment>
<dbReference type="PANTHER" id="PTHR23513">
    <property type="entry name" value="INTEGRAL MEMBRANE EFFLUX PROTEIN-RELATED"/>
    <property type="match status" value="1"/>
</dbReference>
<keyword evidence="5 6" id="KW-0472">Membrane</keyword>
<organism evidence="7 8">
    <name type="scientific">Ideonella dechloratans</name>
    <dbReference type="NCBI Taxonomy" id="36863"/>
    <lineage>
        <taxon>Bacteria</taxon>
        <taxon>Pseudomonadati</taxon>
        <taxon>Pseudomonadota</taxon>
        <taxon>Betaproteobacteria</taxon>
        <taxon>Burkholderiales</taxon>
        <taxon>Sphaerotilaceae</taxon>
        <taxon>Ideonella</taxon>
    </lineage>
</organism>
<feature type="transmembrane region" description="Helical" evidence="6">
    <location>
        <begin position="270"/>
        <end position="288"/>
    </location>
</feature>
<keyword evidence="3 6" id="KW-0812">Transmembrane</keyword>
<evidence type="ECO:0000256" key="4">
    <source>
        <dbReference type="ARBA" id="ARBA00022989"/>
    </source>
</evidence>
<dbReference type="Pfam" id="PF07690">
    <property type="entry name" value="MFS_1"/>
    <property type="match status" value="1"/>
</dbReference>
<sequence length="438" mass="46689">MRSWWMALRARIRLAPDDLLRDPTYRRLWSSILISSLGTQVTLLAVPLTAAVLLHASPTQMGWLTTMELLPFLLFSLPTGVWLDRVRKLPVYIAGELSLALVVVTVPLAWWLGWLQMGWLYAVAFVIGAVNTTAGSASQIVLTQVVERDRLVEAHAKNALANSGAEVAGPAVAGALIRALGAPLALLVNAVLLIGSAAILRLIRVQETLRPAQAGSFWRDLRAGLSFVRQQRLLVTLAACVGAWQLCHQCANVVQILFATRRLGLSEQAVGLSYVALGVGTVTASLLGDRLSRRLGPGPALVSGFACTALGWLLLTLAPVGPLGVAAFVVCLSLFGAGAIFIFINFIALRQAVTPEPLLGRMTSVMRWLILLPSVPGAMLGGWLGEHVSLRAALGFAGASCALLALVAWRLPRIQAVRELPSVDSPARRLEAVDAGVA</sequence>
<evidence type="ECO:0000313" key="8">
    <source>
        <dbReference type="Proteomes" id="UP000430120"/>
    </source>
</evidence>
<feature type="transmembrane region" description="Helical" evidence="6">
    <location>
        <begin position="390"/>
        <end position="409"/>
    </location>
</feature>
<feature type="transmembrane region" description="Helical" evidence="6">
    <location>
        <begin position="28"/>
        <end position="54"/>
    </location>
</feature>
<evidence type="ECO:0000256" key="3">
    <source>
        <dbReference type="ARBA" id="ARBA00022692"/>
    </source>
</evidence>
<feature type="transmembrane region" description="Helical" evidence="6">
    <location>
        <begin position="300"/>
        <end position="318"/>
    </location>
</feature>
<keyword evidence="4 6" id="KW-1133">Transmembrane helix</keyword>
<dbReference type="GO" id="GO:0022857">
    <property type="term" value="F:transmembrane transporter activity"/>
    <property type="evidence" value="ECO:0007669"/>
    <property type="project" value="InterPro"/>
</dbReference>
<gene>
    <name evidence="7" type="ORF">F7Q92_18270</name>
</gene>
<dbReference type="Gene3D" id="1.20.1250.20">
    <property type="entry name" value="MFS general substrate transporter like domains"/>
    <property type="match status" value="1"/>
</dbReference>
<comment type="subcellular location">
    <subcellularLocation>
        <location evidence="1">Cell membrane</location>
        <topology evidence="1">Multi-pass membrane protein</topology>
    </subcellularLocation>
</comment>
<feature type="transmembrane region" description="Helical" evidence="6">
    <location>
        <begin position="61"/>
        <end position="83"/>
    </location>
</feature>
<evidence type="ECO:0000256" key="5">
    <source>
        <dbReference type="ARBA" id="ARBA00023136"/>
    </source>
</evidence>
<reference evidence="7 8" key="1">
    <citation type="submission" date="2019-09" db="EMBL/GenBank/DDBJ databases">
        <title>Draft genome sequences of 48 bacterial type strains from the CCUG.</title>
        <authorList>
            <person name="Tunovic T."/>
            <person name="Pineiro-Iglesias B."/>
            <person name="Unosson C."/>
            <person name="Inganas E."/>
            <person name="Ohlen M."/>
            <person name="Cardew S."/>
            <person name="Jensie-Markopoulos S."/>
            <person name="Salva-Serra F."/>
            <person name="Jaen-Luchoro D."/>
            <person name="Karlsson R."/>
            <person name="Svensson-Stadler L."/>
            <person name="Chun J."/>
            <person name="Moore E."/>
        </authorList>
    </citation>
    <scope>NUCLEOTIDE SEQUENCE [LARGE SCALE GENOMIC DNA]</scope>
    <source>
        <strain evidence="7 8">CCUG 30977</strain>
    </source>
</reference>
<dbReference type="CDD" id="cd06173">
    <property type="entry name" value="MFS_MefA_like"/>
    <property type="match status" value="1"/>
</dbReference>
<dbReference type="PANTHER" id="PTHR23513:SF6">
    <property type="entry name" value="MAJOR FACILITATOR SUPERFAMILY ASSOCIATED DOMAIN-CONTAINING PROTEIN"/>
    <property type="match status" value="1"/>
</dbReference>
<evidence type="ECO:0000256" key="6">
    <source>
        <dbReference type="SAM" id="Phobius"/>
    </source>
</evidence>
<evidence type="ECO:0000256" key="1">
    <source>
        <dbReference type="ARBA" id="ARBA00004651"/>
    </source>
</evidence>
<dbReference type="AlphaFoldDB" id="A0A643F7A4"/>
<protein>
    <submittedName>
        <fullName evidence="7">MFS transporter</fullName>
    </submittedName>
</protein>
<evidence type="ECO:0000313" key="7">
    <source>
        <dbReference type="EMBL" id="KAB0575739.1"/>
    </source>
</evidence>
<feature type="transmembrane region" description="Helical" evidence="6">
    <location>
        <begin position="324"/>
        <end position="344"/>
    </location>
</feature>
<feature type="transmembrane region" description="Helical" evidence="6">
    <location>
        <begin position="184"/>
        <end position="203"/>
    </location>
</feature>
<keyword evidence="8" id="KW-1185">Reference proteome</keyword>
<keyword evidence="2" id="KW-1003">Cell membrane</keyword>
<dbReference type="Proteomes" id="UP000430120">
    <property type="component" value="Unassembled WGS sequence"/>
</dbReference>
<dbReference type="InterPro" id="IPR036259">
    <property type="entry name" value="MFS_trans_sf"/>
</dbReference>
<feature type="transmembrane region" description="Helical" evidence="6">
    <location>
        <begin position="233"/>
        <end position="258"/>
    </location>
</feature>
<feature type="transmembrane region" description="Helical" evidence="6">
    <location>
        <begin position="89"/>
        <end position="112"/>
    </location>
</feature>
<dbReference type="OrthoDB" id="9815525at2"/>
<dbReference type="EMBL" id="VZPB01000061">
    <property type="protein sequence ID" value="KAB0575739.1"/>
    <property type="molecule type" value="Genomic_DNA"/>
</dbReference>